<dbReference type="KEGG" id="cik:H0194_06025"/>
<evidence type="ECO:0000256" key="1">
    <source>
        <dbReference type="ARBA" id="ARBA00022723"/>
    </source>
</evidence>
<evidence type="ECO:0000259" key="4">
    <source>
        <dbReference type="PROSITE" id="PS51266"/>
    </source>
</evidence>
<dbReference type="PIRSF" id="PIRSF017292">
    <property type="entry name" value="UCP017292_Znf_CHY"/>
    <property type="match status" value="1"/>
</dbReference>
<dbReference type="SUPFAM" id="SSF161219">
    <property type="entry name" value="CHY zinc finger-like"/>
    <property type="match status" value="1"/>
</dbReference>
<keyword evidence="2" id="KW-0863">Zinc-finger</keyword>
<keyword evidence="6" id="KW-1185">Reference proteome</keyword>
<dbReference type="PROSITE" id="PS51266">
    <property type="entry name" value="ZF_CHY"/>
    <property type="match status" value="1"/>
</dbReference>
<dbReference type="InterPro" id="IPR008913">
    <property type="entry name" value="Znf_CHY"/>
</dbReference>
<protein>
    <recommendedName>
        <fullName evidence="4">CHY-type domain-containing protein</fullName>
    </recommendedName>
</protein>
<organism evidence="5 6">
    <name type="scientific">Corynebacterium incognita</name>
    <dbReference type="NCBI Taxonomy" id="2754725"/>
    <lineage>
        <taxon>Bacteria</taxon>
        <taxon>Bacillati</taxon>
        <taxon>Actinomycetota</taxon>
        <taxon>Actinomycetes</taxon>
        <taxon>Mycobacteriales</taxon>
        <taxon>Corynebacteriaceae</taxon>
        <taxon>Corynebacterium</taxon>
    </lineage>
</organism>
<dbReference type="Pfam" id="PF05495">
    <property type="entry name" value="zf-CHY"/>
    <property type="match status" value="1"/>
</dbReference>
<dbReference type="InterPro" id="IPR016694">
    <property type="entry name" value="UCP017292"/>
</dbReference>
<dbReference type="InterPro" id="IPR037274">
    <property type="entry name" value="Znf_CHY_sf"/>
</dbReference>
<proteinExistence type="predicted"/>
<gene>
    <name evidence="5" type="ORF">H0194_06025</name>
</gene>
<evidence type="ECO:0000313" key="5">
    <source>
        <dbReference type="EMBL" id="QNE88669.1"/>
    </source>
</evidence>
<sequence>MDAKNATVRGVAVDAMGRCAHYRSVRDVVANKCATCGEYWACHACHEELADHPFGRMDVAAADAVLCGACGTTMDYARYTHDEGAPACCACGHLFNPGCSLHAGIYFDI</sequence>
<reference evidence="5 6" key="1">
    <citation type="submission" date="2020-07" db="EMBL/GenBank/DDBJ databases">
        <title>Complete genome and description of Corynebacterium incognita strain Marseille-Q3630 sp. nov.</title>
        <authorList>
            <person name="Boxberger M."/>
        </authorList>
    </citation>
    <scope>NUCLEOTIDE SEQUENCE [LARGE SCALE GENOMIC DNA]</scope>
    <source>
        <strain evidence="5 6">Marseille-Q3630</strain>
    </source>
</reference>
<feature type="domain" description="CHY-type" evidence="4">
    <location>
        <begin position="12"/>
        <end position="93"/>
    </location>
</feature>
<dbReference type="EMBL" id="CP059404">
    <property type="protein sequence ID" value="QNE88669.1"/>
    <property type="molecule type" value="Genomic_DNA"/>
</dbReference>
<keyword evidence="3" id="KW-0862">Zinc</keyword>
<dbReference type="Proteomes" id="UP000515743">
    <property type="component" value="Chromosome"/>
</dbReference>
<keyword evidence="1" id="KW-0479">Metal-binding</keyword>
<dbReference type="RefSeq" id="WP_185175059.1">
    <property type="nucleotide sequence ID" value="NZ_CP059404.1"/>
</dbReference>
<dbReference type="AlphaFoldDB" id="A0A7G7CM53"/>
<name>A0A7G7CM53_9CORY</name>
<accession>A0A7G7CM53</accession>
<evidence type="ECO:0000313" key="6">
    <source>
        <dbReference type="Proteomes" id="UP000515743"/>
    </source>
</evidence>
<evidence type="ECO:0000256" key="3">
    <source>
        <dbReference type="ARBA" id="ARBA00022833"/>
    </source>
</evidence>
<dbReference type="GO" id="GO:0008270">
    <property type="term" value="F:zinc ion binding"/>
    <property type="evidence" value="ECO:0007669"/>
    <property type="project" value="UniProtKB-KW"/>
</dbReference>
<evidence type="ECO:0000256" key="2">
    <source>
        <dbReference type="ARBA" id="ARBA00022771"/>
    </source>
</evidence>